<dbReference type="GeneID" id="106663470"/>
<dbReference type="GO" id="GO:0006506">
    <property type="term" value="P:GPI anchor biosynthetic process"/>
    <property type="evidence" value="ECO:0007669"/>
    <property type="project" value="TreeGrafter"/>
</dbReference>
<name>A0A8I6RET1_CIMLE</name>
<dbReference type="InterPro" id="IPR013174">
    <property type="entry name" value="DPM3"/>
</dbReference>
<organism evidence="8 9">
    <name type="scientific">Cimex lectularius</name>
    <name type="common">Bed bug</name>
    <name type="synonym">Acanthia lectularia</name>
    <dbReference type="NCBI Taxonomy" id="79782"/>
    <lineage>
        <taxon>Eukaryota</taxon>
        <taxon>Metazoa</taxon>
        <taxon>Ecdysozoa</taxon>
        <taxon>Arthropoda</taxon>
        <taxon>Hexapoda</taxon>
        <taxon>Insecta</taxon>
        <taxon>Pterygota</taxon>
        <taxon>Neoptera</taxon>
        <taxon>Paraneoptera</taxon>
        <taxon>Hemiptera</taxon>
        <taxon>Heteroptera</taxon>
        <taxon>Panheteroptera</taxon>
        <taxon>Cimicomorpha</taxon>
        <taxon>Cimicidae</taxon>
        <taxon>Cimex</taxon>
    </lineage>
</organism>
<comment type="subcellular location">
    <subcellularLocation>
        <location evidence="1 7">Endoplasmic reticulum membrane</location>
        <topology evidence="1 7">Multi-pass membrane protein</topology>
    </subcellularLocation>
</comment>
<dbReference type="Pfam" id="PF08285">
    <property type="entry name" value="DPM3"/>
    <property type="match status" value="1"/>
</dbReference>
<sequence length="92" mass="10703">MTKLAEWLTVLVFLLSTWFTLLSYKEKSHFVDEWYTLILYSPVILVFSLGVYALSSVLWGVLTFNDCPDAAEELQRQIKEAKEDLRKKGLKN</sequence>
<comment type="function">
    <text evidence="7">Stabilizer subunit of the dolichol-phosphate mannose (DPM) synthase complex; tethers catalytic subunit to the ER.</text>
</comment>
<keyword evidence="4 7" id="KW-0256">Endoplasmic reticulum</keyword>
<protein>
    <recommendedName>
        <fullName evidence="7">Dolichol-phosphate mannosyltransferase subunit 3</fullName>
    </recommendedName>
</protein>
<evidence type="ECO:0000256" key="6">
    <source>
        <dbReference type="ARBA" id="ARBA00023136"/>
    </source>
</evidence>
<dbReference type="RefSeq" id="XP_014243814.1">
    <property type="nucleotide sequence ID" value="XM_014388328.2"/>
</dbReference>
<comment type="pathway">
    <text evidence="7">Protein modification; protein glycosylation.</text>
</comment>
<comment type="caution">
    <text evidence="7">Lacks conserved residue(s) required for the propagation of feature annotation.</text>
</comment>
<dbReference type="CTD" id="54344"/>
<evidence type="ECO:0000256" key="4">
    <source>
        <dbReference type="ARBA" id="ARBA00022824"/>
    </source>
</evidence>
<evidence type="ECO:0000256" key="1">
    <source>
        <dbReference type="ARBA" id="ARBA00004477"/>
    </source>
</evidence>
<evidence type="ECO:0000313" key="8">
    <source>
        <dbReference type="EnsemblMetazoa" id="XP_014243814.1"/>
    </source>
</evidence>
<keyword evidence="5 7" id="KW-1133">Transmembrane helix</keyword>
<keyword evidence="6 7" id="KW-0472">Membrane</keyword>
<dbReference type="AlphaFoldDB" id="A0A8I6RET1"/>
<evidence type="ECO:0000256" key="7">
    <source>
        <dbReference type="RuleBase" id="RU365085"/>
    </source>
</evidence>
<dbReference type="GO" id="GO:0005789">
    <property type="term" value="C:endoplasmic reticulum membrane"/>
    <property type="evidence" value="ECO:0007669"/>
    <property type="project" value="UniProtKB-SubCell"/>
</dbReference>
<comment type="similarity">
    <text evidence="2 7">Belongs to the DPM3 family.</text>
</comment>
<dbReference type="OMA" id="MTKLFEW"/>
<dbReference type="PANTHER" id="PTHR16433">
    <property type="entry name" value="DOLICHOL-PHOSPHATE MANNOSYLTRANSFERASE SUBUNIT 3"/>
    <property type="match status" value="1"/>
</dbReference>
<reference evidence="8" key="1">
    <citation type="submission" date="2022-01" db="UniProtKB">
        <authorList>
            <consortium name="EnsemblMetazoa"/>
        </authorList>
    </citation>
    <scope>IDENTIFICATION</scope>
</reference>
<dbReference type="UniPathway" id="UPA00378"/>
<dbReference type="GO" id="GO:0033185">
    <property type="term" value="C:dolichol-phosphate-mannose synthase complex"/>
    <property type="evidence" value="ECO:0007669"/>
    <property type="project" value="TreeGrafter"/>
</dbReference>
<dbReference type="KEGG" id="clec:106663470"/>
<feature type="transmembrane region" description="Helical" evidence="7">
    <location>
        <begin position="39"/>
        <end position="62"/>
    </location>
</feature>
<evidence type="ECO:0000256" key="3">
    <source>
        <dbReference type="ARBA" id="ARBA00022692"/>
    </source>
</evidence>
<comment type="subunit">
    <text evidence="7">Component of the dolichol-phosphate mannose (DPM) synthase complex.</text>
</comment>
<dbReference type="Proteomes" id="UP000494040">
    <property type="component" value="Unassembled WGS sequence"/>
</dbReference>
<dbReference type="PANTHER" id="PTHR16433:SF0">
    <property type="entry name" value="DOLICHOL-PHOSPHATE MANNOSYLTRANSFERASE SUBUNIT 3"/>
    <property type="match status" value="1"/>
</dbReference>
<accession>A0A8I6RET1</accession>
<evidence type="ECO:0000313" key="9">
    <source>
        <dbReference type="Proteomes" id="UP000494040"/>
    </source>
</evidence>
<evidence type="ECO:0000256" key="2">
    <source>
        <dbReference type="ARBA" id="ARBA00010430"/>
    </source>
</evidence>
<evidence type="ECO:0000256" key="5">
    <source>
        <dbReference type="ARBA" id="ARBA00022989"/>
    </source>
</evidence>
<dbReference type="EnsemblMetazoa" id="XM_014388328.2">
    <property type="protein sequence ID" value="XP_014243814.1"/>
    <property type="gene ID" value="LOC106663470"/>
</dbReference>
<keyword evidence="3 7" id="KW-0812">Transmembrane</keyword>
<dbReference type="OrthoDB" id="2014333at2759"/>
<proteinExistence type="inferred from homology"/>
<keyword evidence="9" id="KW-1185">Reference proteome</keyword>